<dbReference type="GO" id="GO:0012505">
    <property type="term" value="C:endomembrane system"/>
    <property type="evidence" value="ECO:0007669"/>
    <property type="project" value="UniProtKB-SubCell"/>
</dbReference>
<organism evidence="6 7">
    <name type="scientific">Bowmanella dokdonensis</name>
    <dbReference type="NCBI Taxonomy" id="751969"/>
    <lineage>
        <taxon>Bacteria</taxon>
        <taxon>Pseudomonadati</taxon>
        <taxon>Pseudomonadota</taxon>
        <taxon>Gammaproteobacteria</taxon>
        <taxon>Alteromonadales</taxon>
        <taxon>Alteromonadaceae</taxon>
        <taxon>Bowmanella</taxon>
    </lineage>
</organism>
<protein>
    <submittedName>
        <fullName evidence="6">DUF1295 domain-containing protein</fullName>
    </submittedName>
</protein>
<feature type="transmembrane region" description="Helical" evidence="5">
    <location>
        <begin position="85"/>
        <end position="115"/>
    </location>
</feature>
<reference evidence="6" key="1">
    <citation type="submission" date="2021-03" db="EMBL/GenBank/DDBJ databases">
        <title>novel species isolated from a fishpond in China.</title>
        <authorList>
            <person name="Lu H."/>
            <person name="Cai Z."/>
        </authorList>
    </citation>
    <scope>NUCLEOTIDE SEQUENCE</scope>
    <source>
        <strain evidence="6">JCM 30855</strain>
    </source>
</reference>
<dbReference type="EMBL" id="JAFKCV010000011">
    <property type="protein sequence ID" value="MBN7826865.1"/>
    <property type="molecule type" value="Genomic_DNA"/>
</dbReference>
<sequence length="146" mass="16601">MTRYPLLLMFILLGLSLLAWLWMPISFGLGISLLIFGGGLFAFGLLLLVLAAGLFRLRGTTVDPTRAPDKLVTDGVYRLSRNPMYLGMLLVLLGMALLLNSVLSLVFPLLFFVLINRLVIPREEQRVEEVFGEQFALYKQRTRRWL</sequence>
<dbReference type="AlphaFoldDB" id="A0A939DQD6"/>
<comment type="caution">
    <text evidence="6">The sequence shown here is derived from an EMBL/GenBank/DDBJ whole genome shotgun (WGS) entry which is preliminary data.</text>
</comment>
<evidence type="ECO:0000256" key="5">
    <source>
        <dbReference type="SAM" id="Phobius"/>
    </source>
</evidence>
<dbReference type="Proteomes" id="UP000664654">
    <property type="component" value="Unassembled WGS sequence"/>
</dbReference>
<evidence type="ECO:0000256" key="1">
    <source>
        <dbReference type="ARBA" id="ARBA00004127"/>
    </source>
</evidence>
<feature type="transmembrane region" description="Helical" evidence="5">
    <location>
        <begin position="6"/>
        <end position="23"/>
    </location>
</feature>
<dbReference type="Pfam" id="PF04191">
    <property type="entry name" value="PEMT"/>
    <property type="match status" value="1"/>
</dbReference>
<dbReference type="PANTHER" id="PTHR12714">
    <property type="entry name" value="PROTEIN-S ISOPRENYLCYSTEINE O-METHYLTRANSFERASE"/>
    <property type="match status" value="1"/>
</dbReference>
<keyword evidence="4 5" id="KW-0472">Membrane</keyword>
<evidence type="ECO:0000313" key="6">
    <source>
        <dbReference type="EMBL" id="MBN7826865.1"/>
    </source>
</evidence>
<evidence type="ECO:0000256" key="2">
    <source>
        <dbReference type="ARBA" id="ARBA00022692"/>
    </source>
</evidence>
<name>A0A939DQD6_9ALTE</name>
<dbReference type="Gene3D" id="1.20.120.1630">
    <property type="match status" value="1"/>
</dbReference>
<evidence type="ECO:0000256" key="3">
    <source>
        <dbReference type="ARBA" id="ARBA00022989"/>
    </source>
</evidence>
<dbReference type="PANTHER" id="PTHR12714:SF11">
    <property type="entry name" value="PROTEIN C-TERMINAL S-ISOPRENYLCYSTEINE CARBOXYL O-METHYLTRANSFERASE"/>
    <property type="match status" value="1"/>
</dbReference>
<feature type="transmembrane region" description="Helical" evidence="5">
    <location>
        <begin position="30"/>
        <end position="55"/>
    </location>
</feature>
<keyword evidence="2 5" id="KW-0812">Transmembrane</keyword>
<keyword evidence="3 5" id="KW-1133">Transmembrane helix</keyword>
<proteinExistence type="predicted"/>
<dbReference type="GO" id="GO:0016740">
    <property type="term" value="F:transferase activity"/>
    <property type="evidence" value="ECO:0007669"/>
    <property type="project" value="UniProtKB-ARBA"/>
</dbReference>
<keyword evidence="7" id="KW-1185">Reference proteome</keyword>
<dbReference type="RefSeq" id="WP_206574977.1">
    <property type="nucleotide sequence ID" value="NZ_JAFKCV010000011.1"/>
</dbReference>
<accession>A0A939DQD6</accession>
<gene>
    <name evidence="6" type="ORF">J0A66_16635</name>
</gene>
<evidence type="ECO:0000256" key="4">
    <source>
        <dbReference type="ARBA" id="ARBA00023136"/>
    </source>
</evidence>
<dbReference type="PROSITE" id="PS50244">
    <property type="entry name" value="S5A_REDUCTASE"/>
    <property type="match status" value="1"/>
</dbReference>
<dbReference type="InterPro" id="IPR007318">
    <property type="entry name" value="Phopholipid_MeTrfase"/>
</dbReference>
<comment type="subcellular location">
    <subcellularLocation>
        <location evidence="1">Endomembrane system</location>
        <topology evidence="1">Multi-pass membrane protein</topology>
    </subcellularLocation>
</comment>
<evidence type="ECO:0000313" key="7">
    <source>
        <dbReference type="Proteomes" id="UP000664654"/>
    </source>
</evidence>